<dbReference type="Pfam" id="PF03168">
    <property type="entry name" value="LEA_2"/>
    <property type="match status" value="1"/>
</dbReference>
<evidence type="ECO:0000256" key="1">
    <source>
        <dbReference type="ARBA" id="ARBA00004167"/>
    </source>
</evidence>
<accession>A0A103YGJ2</accession>
<dbReference type="OrthoDB" id="1917746at2759"/>
<dbReference type="GO" id="GO:0098542">
    <property type="term" value="P:defense response to other organism"/>
    <property type="evidence" value="ECO:0007669"/>
    <property type="project" value="InterPro"/>
</dbReference>
<feature type="domain" description="Late embryogenesis abundant protein LEA-2 subgroup" evidence="7">
    <location>
        <begin position="128"/>
        <end position="218"/>
    </location>
</feature>
<dbReference type="PANTHER" id="PTHR31234:SF72">
    <property type="entry name" value="NDR1_HIN1-LIKE PROTEIN 6"/>
    <property type="match status" value="1"/>
</dbReference>
<evidence type="ECO:0000256" key="2">
    <source>
        <dbReference type="ARBA" id="ARBA00022692"/>
    </source>
</evidence>
<evidence type="ECO:0000259" key="7">
    <source>
        <dbReference type="Pfam" id="PF03168"/>
    </source>
</evidence>
<dbReference type="Gramene" id="KVI08694">
    <property type="protein sequence ID" value="KVI08694"/>
    <property type="gene ID" value="Ccrd_012935"/>
</dbReference>
<feature type="transmembrane region" description="Helical" evidence="6">
    <location>
        <begin position="69"/>
        <end position="95"/>
    </location>
</feature>
<keyword evidence="4 6" id="KW-0472">Membrane</keyword>
<dbReference type="OMA" id="WSCCLFF"/>
<keyword evidence="2 6" id="KW-0812">Transmembrane</keyword>
<protein>
    <submittedName>
        <fullName evidence="8">Late embryogenesis abundant protein, LEA-14</fullName>
    </submittedName>
</protein>
<evidence type="ECO:0000256" key="5">
    <source>
        <dbReference type="SAM" id="MobiDB-lite"/>
    </source>
</evidence>
<dbReference type="Proteomes" id="UP000243975">
    <property type="component" value="Unassembled WGS sequence"/>
</dbReference>
<comment type="subcellular location">
    <subcellularLocation>
        <location evidence="1">Membrane</location>
        <topology evidence="1">Single-pass membrane protein</topology>
    </subcellularLocation>
</comment>
<dbReference type="AlphaFoldDB" id="A0A103YGJ2"/>
<dbReference type="PANTHER" id="PTHR31234">
    <property type="entry name" value="LATE EMBRYOGENESIS ABUNDANT (LEA) HYDROXYPROLINE-RICH GLYCOPROTEIN FAMILY"/>
    <property type="match status" value="1"/>
</dbReference>
<dbReference type="EMBL" id="LEKV01001098">
    <property type="protein sequence ID" value="KVI08694.1"/>
    <property type="molecule type" value="Genomic_DNA"/>
</dbReference>
<comment type="caution">
    <text evidence="8">The sequence shown here is derived from an EMBL/GenBank/DDBJ whole genome shotgun (WGS) entry which is preliminary data.</text>
</comment>
<proteinExistence type="predicted"/>
<dbReference type="GO" id="GO:0005886">
    <property type="term" value="C:plasma membrane"/>
    <property type="evidence" value="ECO:0007669"/>
    <property type="project" value="TreeGrafter"/>
</dbReference>
<evidence type="ECO:0000313" key="8">
    <source>
        <dbReference type="EMBL" id="KVI08694.1"/>
    </source>
</evidence>
<name>A0A103YGJ2_CYNCS</name>
<evidence type="ECO:0000256" key="3">
    <source>
        <dbReference type="ARBA" id="ARBA00022989"/>
    </source>
</evidence>
<reference evidence="8 9" key="1">
    <citation type="journal article" date="2016" name="Sci. Rep.">
        <title>The genome sequence of the outbreeding globe artichoke constructed de novo incorporating a phase-aware low-pass sequencing strategy of F1 progeny.</title>
        <authorList>
            <person name="Scaglione D."/>
            <person name="Reyes-Chin-Wo S."/>
            <person name="Acquadro A."/>
            <person name="Froenicke L."/>
            <person name="Portis E."/>
            <person name="Beitel C."/>
            <person name="Tirone M."/>
            <person name="Mauro R."/>
            <person name="Lo Monaco A."/>
            <person name="Mauromicale G."/>
            <person name="Faccioli P."/>
            <person name="Cattivelli L."/>
            <person name="Rieseberg L."/>
            <person name="Michelmore R."/>
            <person name="Lanteri S."/>
        </authorList>
    </citation>
    <scope>NUCLEOTIDE SEQUENCE [LARGE SCALE GENOMIC DNA]</scope>
    <source>
        <strain evidence="8">2C</strain>
    </source>
</reference>
<dbReference type="SUPFAM" id="SSF117070">
    <property type="entry name" value="LEA14-like"/>
    <property type="match status" value="1"/>
</dbReference>
<keyword evidence="3 6" id="KW-1133">Transmembrane helix</keyword>
<dbReference type="InterPro" id="IPR044839">
    <property type="entry name" value="NDR1-like"/>
</dbReference>
<organism evidence="8 9">
    <name type="scientific">Cynara cardunculus var. scolymus</name>
    <name type="common">Globe artichoke</name>
    <name type="synonym">Cynara scolymus</name>
    <dbReference type="NCBI Taxonomy" id="59895"/>
    <lineage>
        <taxon>Eukaryota</taxon>
        <taxon>Viridiplantae</taxon>
        <taxon>Streptophyta</taxon>
        <taxon>Embryophyta</taxon>
        <taxon>Tracheophyta</taxon>
        <taxon>Spermatophyta</taxon>
        <taxon>Magnoliopsida</taxon>
        <taxon>eudicotyledons</taxon>
        <taxon>Gunneridae</taxon>
        <taxon>Pentapetalae</taxon>
        <taxon>asterids</taxon>
        <taxon>campanulids</taxon>
        <taxon>Asterales</taxon>
        <taxon>Asteraceae</taxon>
        <taxon>Carduoideae</taxon>
        <taxon>Cardueae</taxon>
        <taxon>Carduinae</taxon>
        <taxon>Cynara</taxon>
    </lineage>
</organism>
<dbReference type="STRING" id="59895.A0A103YGJ2"/>
<sequence length="255" mass="28417">MADHQRIHPDPVQPMNDLESHQKPTAPLVPRGSSKSDNANVVEPFPPHHRTIPVQYSKPPKKRGCCCRFMCWTLSLLVLLVISLGILAAIVYFGFDPKQPRYSVDGMTVTRFSLDNDTTLYAQFNVNITARNPNTKIGIYYEGGSKLTVLYRGTNLCEGSLPKFYQGHKNTTVLDVALTGQTRAATGVMNSLLAQQQTGTVPLVIRARVPVRIKLGKLKLPKWKPVVRCRLNVNGLSADNVIRIRDSSCSFKFKI</sequence>
<evidence type="ECO:0000313" key="9">
    <source>
        <dbReference type="Proteomes" id="UP000243975"/>
    </source>
</evidence>
<keyword evidence="9" id="KW-1185">Reference proteome</keyword>
<evidence type="ECO:0000256" key="4">
    <source>
        <dbReference type="ARBA" id="ARBA00023136"/>
    </source>
</evidence>
<evidence type="ECO:0000256" key="6">
    <source>
        <dbReference type="SAM" id="Phobius"/>
    </source>
</evidence>
<dbReference type="InterPro" id="IPR004864">
    <property type="entry name" value="LEA_2"/>
</dbReference>
<feature type="region of interest" description="Disordered" evidence="5">
    <location>
        <begin position="1"/>
        <end position="44"/>
    </location>
</feature>
<gene>
    <name evidence="8" type="ORF">Ccrd_012935</name>
</gene>